<dbReference type="RefSeq" id="WP_012062965.1">
    <property type="nucleotide sequence ID" value="NC_009633.1"/>
</dbReference>
<keyword evidence="3" id="KW-1185">Reference proteome</keyword>
<dbReference type="HOGENOM" id="CLU_373265_0_0_9"/>
<evidence type="ECO:0000259" key="1">
    <source>
        <dbReference type="Pfam" id="PF20720"/>
    </source>
</evidence>
<protein>
    <recommendedName>
        <fullName evidence="1">Novel STAND NTPase 3 domain-containing protein</fullName>
    </recommendedName>
</protein>
<sequence>MRVAAFCKRLNNINYRKDEYWNELLEAILEVINIETDLVQEFKDKMKQEFITNYEAFKNMVVYKSEVFSKYELSESINSCKEKSNNDEISNDVYRISIEEDFKEYFVETEFYKDALNDLQKYPVVILLGMPGAGKTHTSKRICLEYEEKGYCIYYSEEGNIANIRKFVQICEKEKILVVLNDFLGQFYMDLNMSETGEFGQLISYIRTKKDMKLLINSRNTIYKEALNHRKFNNAIDNNWKSISELRADELSFEEKTLILYNHLKRAYRNGNLSKEQCQAVIENQNYAKIILNEKFNPRIIEYVTTGRKVVEILPQEYVKFINKTLEFPETIWKEEVEKLSKYDRIFINTLFSLTKTCVSKDILKECFNHRINKDIKVKDTTINHFDSSLHRLSESMIQVTVSEDKEKKEKIGVLNPSINAFLHESLFNNENEVEEIIKHTLYFDQLERFEVLECAKNQIIELIKSRKYINLKILSRQVFHNISMEFTPPDYMYRLKHLLFLLDESDLQKISIQKTDIQDFVLDIFAKKTANIEANSRLYFVNEFSDIFCKLFSKPGIFDYDFTEIVVNETYLQIILNSVARQKYFWEILNNIQKKYYLSTEDRFYDLESVKIAIVNRIEEEVIDQIYDELLKEIDNTIEYNIDDLDDLDNLDNFIGYVIDEVSPQIFRTISDSIIDKLTVHSIDFLSIDNFDLDSIVNDQINLDDLIENECNTIFFNYSSDEYIKDTQKTANTILSIFEVDFF</sequence>
<dbReference type="SUPFAM" id="SSF52540">
    <property type="entry name" value="P-loop containing nucleoside triphosphate hydrolases"/>
    <property type="match status" value="2"/>
</dbReference>
<dbReference type="KEGG" id="amt:Amet_1754"/>
<proteinExistence type="predicted"/>
<dbReference type="STRING" id="293826.Amet_1754"/>
<dbReference type="AlphaFoldDB" id="A6TP09"/>
<dbReference type="Gene3D" id="3.40.50.300">
    <property type="entry name" value="P-loop containing nucleotide triphosphate hydrolases"/>
    <property type="match status" value="1"/>
</dbReference>
<gene>
    <name evidence="2" type="ordered locus">Amet_1754</name>
</gene>
<dbReference type="Pfam" id="PF20720">
    <property type="entry name" value="nSTAND3"/>
    <property type="match status" value="1"/>
</dbReference>
<evidence type="ECO:0000313" key="2">
    <source>
        <dbReference type="EMBL" id="ABR47927.1"/>
    </source>
</evidence>
<reference evidence="3" key="1">
    <citation type="journal article" date="2016" name="Genome Announc.">
        <title>Complete genome sequence of Alkaliphilus metalliredigens strain QYMF, an alkaliphilic and metal-reducing bacterium isolated from borax-contaminated leachate ponds.</title>
        <authorList>
            <person name="Hwang C."/>
            <person name="Copeland A."/>
            <person name="Lucas S."/>
            <person name="Lapidus A."/>
            <person name="Barry K."/>
            <person name="Detter J.C."/>
            <person name="Glavina Del Rio T."/>
            <person name="Hammon N."/>
            <person name="Israni S."/>
            <person name="Dalin E."/>
            <person name="Tice H."/>
            <person name="Pitluck S."/>
            <person name="Chertkov O."/>
            <person name="Brettin T."/>
            <person name="Bruce D."/>
            <person name="Han C."/>
            <person name="Schmutz J."/>
            <person name="Larimer F."/>
            <person name="Land M.L."/>
            <person name="Hauser L."/>
            <person name="Kyrpides N."/>
            <person name="Mikhailova N."/>
            <person name="Ye Q."/>
            <person name="Zhou J."/>
            <person name="Richardson P."/>
            <person name="Fields M.W."/>
        </authorList>
    </citation>
    <scope>NUCLEOTIDE SEQUENCE [LARGE SCALE GENOMIC DNA]</scope>
    <source>
        <strain evidence="3">QYMF</strain>
    </source>
</reference>
<accession>A6TP09</accession>
<dbReference type="InterPro" id="IPR049050">
    <property type="entry name" value="nSTAND3"/>
</dbReference>
<name>A6TP09_ALKMQ</name>
<feature type="domain" description="Novel STAND NTPase 3" evidence="1">
    <location>
        <begin position="106"/>
        <end position="265"/>
    </location>
</feature>
<dbReference type="InterPro" id="IPR027417">
    <property type="entry name" value="P-loop_NTPase"/>
</dbReference>
<dbReference type="EMBL" id="CP000724">
    <property type="protein sequence ID" value="ABR47927.1"/>
    <property type="molecule type" value="Genomic_DNA"/>
</dbReference>
<evidence type="ECO:0000313" key="3">
    <source>
        <dbReference type="Proteomes" id="UP000001572"/>
    </source>
</evidence>
<dbReference type="eggNOG" id="COG1787">
    <property type="taxonomic scope" value="Bacteria"/>
</dbReference>
<organism evidence="2 3">
    <name type="scientific">Alkaliphilus metalliredigens (strain QYMF)</name>
    <dbReference type="NCBI Taxonomy" id="293826"/>
    <lineage>
        <taxon>Bacteria</taxon>
        <taxon>Bacillati</taxon>
        <taxon>Bacillota</taxon>
        <taxon>Clostridia</taxon>
        <taxon>Peptostreptococcales</taxon>
        <taxon>Natronincolaceae</taxon>
        <taxon>Alkaliphilus</taxon>
    </lineage>
</organism>
<dbReference type="Proteomes" id="UP000001572">
    <property type="component" value="Chromosome"/>
</dbReference>
<dbReference type="OrthoDB" id="9806903at2"/>